<dbReference type="PANTHER" id="PTHR43128">
    <property type="entry name" value="L-2-HYDROXYCARBOXYLATE DEHYDROGENASE (NAD(P)(+))"/>
    <property type="match status" value="1"/>
</dbReference>
<dbReference type="PROSITE" id="PS00064">
    <property type="entry name" value="L_LDH"/>
    <property type="match status" value="1"/>
</dbReference>
<dbReference type="GO" id="GO:0005737">
    <property type="term" value="C:cytoplasm"/>
    <property type="evidence" value="ECO:0007669"/>
    <property type="project" value="UniProtKB-SubCell"/>
</dbReference>
<dbReference type="NCBIfam" id="TIGR01771">
    <property type="entry name" value="L-LDH-NAD"/>
    <property type="match status" value="1"/>
</dbReference>
<dbReference type="Pfam" id="PF02866">
    <property type="entry name" value="Ldh_1_C"/>
    <property type="match status" value="1"/>
</dbReference>
<reference evidence="12" key="1">
    <citation type="submission" date="2021-03" db="EMBL/GenBank/DDBJ databases">
        <title>Taxonomic study of Clostridium polyendosporum from meadow-gley soil under rice.</title>
        <authorList>
            <person name="Kobayashi H."/>
            <person name="Tanizawa Y."/>
            <person name="Yagura M."/>
        </authorList>
    </citation>
    <scope>NUCLEOTIDE SEQUENCE</scope>
    <source>
        <strain evidence="12">JCM 30710</strain>
    </source>
</reference>
<evidence type="ECO:0000313" key="12">
    <source>
        <dbReference type="EMBL" id="GIM30717.1"/>
    </source>
</evidence>
<feature type="binding site" evidence="7">
    <location>
        <position position="42"/>
    </location>
    <ligand>
        <name>NAD(+)</name>
        <dbReference type="ChEBI" id="CHEBI:57540"/>
    </ligand>
</feature>
<evidence type="ECO:0000256" key="4">
    <source>
        <dbReference type="ARBA" id="ARBA00023002"/>
    </source>
</evidence>
<feature type="binding site" evidence="7">
    <location>
        <position position="233"/>
    </location>
    <ligand>
        <name>substrate</name>
    </ligand>
</feature>
<sequence length="316" mass="34885">MSIKPRKVAVVGTGLVGSSCAFSLVNQGVCEEVLMIDINEERALGEAMDLTHAVEYLPQRTKIYKSSYDQCGDVSAVIIAAGAPPKYGQTRLDTLEISARICTSIVEPIMKSGFNGCFIIVSNPVDIITYHVWKLSGLPRNQVMGTGTAIDSARFKTFISEYLDIDPRSIQGYAMGEHGDSQMVPWSHVYVGGKPFLKIMEQNPDTYGKINLDEIVSRVTKSGWDIVHRKGTTYYGIASAAVAVIKAIFHDEYKIMPASVILDGEYNEYNVATGVPAIISADGVKDIVEIEMTEDELYRFKKSNQVIREYIARLGY</sequence>
<dbReference type="FunFam" id="3.40.50.720:FF:000018">
    <property type="entry name" value="Malate dehydrogenase"/>
    <property type="match status" value="1"/>
</dbReference>
<dbReference type="PANTHER" id="PTHR43128:SF16">
    <property type="entry name" value="L-LACTATE DEHYDROGENASE"/>
    <property type="match status" value="1"/>
</dbReference>
<dbReference type="GO" id="GO:0004459">
    <property type="term" value="F:L-lactate dehydrogenase (NAD+) activity"/>
    <property type="evidence" value="ECO:0007669"/>
    <property type="project" value="UniProtKB-UniRule"/>
</dbReference>
<feature type="binding site" evidence="9">
    <location>
        <begin position="12"/>
        <end position="17"/>
    </location>
    <ligand>
        <name>NAD(+)</name>
        <dbReference type="ChEBI" id="CHEBI:57540"/>
    </ligand>
</feature>
<comment type="subcellular location">
    <subcellularLocation>
        <location evidence="7">Cytoplasm</location>
    </subcellularLocation>
</comment>
<protein>
    <recommendedName>
        <fullName evidence="3 7">L-lactate dehydrogenase</fullName>
        <shortName evidence="7">L-LDH</shortName>
        <ecNumber evidence="3 7">1.1.1.27</ecNumber>
    </recommendedName>
</protein>
<dbReference type="Gene3D" id="3.90.110.10">
    <property type="entry name" value="Lactate dehydrogenase/glycoside hydrolase, family 4, C-terminal"/>
    <property type="match status" value="1"/>
</dbReference>
<evidence type="ECO:0000256" key="7">
    <source>
        <dbReference type="HAMAP-Rule" id="MF_00488"/>
    </source>
</evidence>
<organism evidence="12 13">
    <name type="scientific">Clostridium polyendosporum</name>
    <dbReference type="NCBI Taxonomy" id="69208"/>
    <lineage>
        <taxon>Bacteria</taxon>
        <taxon>Bacillati</taxon>
        <taxon>Bacillota</taxon>
        <taxon>Clostridia</taxon>
        <taxon>Eubacteriales</taxon>
        <taxon>Clostridiaceae</taxon>
        <taxon>Clostridium</taxon>
    </lineage>
</organism>
<dbReference type="GO" id="GO:0006096">
    <property type="term" value="P:glycolytic process"/>
    <property type="evidence" value="ECO:0007669"/>
    <property type="project" value="UniProtKB-UniRule"/>
</dbReference>
<dbReference type="RefSeq" id="WP_212905382.1">
    <property type="nucleotide sequence ID" value="NZ_BOPZ01000057.1"/>
</dbReference>
<dbReference type="InterPro" id="IPR036291">
    <property type="entry name" value="NAD(P)-bd_dom_sf"/>
</dbReference>
<evidence type="ECO:0000259" key="11">
    <source>
        <dbReference type="Pfam" id="PF02866"/>
    </source>
</evidence>
<evidence type="ECO:0000256" key="6">
    <source>
        <dbReference type="ARBA" id="ARBA00049258"/>
    </source>
</evidence>
<feature type="domain" description="Lactate/malate dehydrogenase C-terminal" evidence="11">
    <location>
        <begin position="148"/>
        <end position="311"/>
    </location>
</feature>
<proteinExistence type="inferred from homology"/>
<dbReference type="EC" id="1.1.1.27" evidence="3 7"/>
<feature type="active site" description="Proton acceptor" evidence="7 8">
    <location>
        <position position="178"/>
    </location>
</feature>
<evidence type="ECO:0000256" key="8">
    <source>
        <dbReference type="PIRSR" id="PIRSR000102-1"/>
    </source>
</evidence>
<name>A0A919S256_9CLOT</name>
<feature type="binding site" evidence="7">
    <location>
        <begin position="151"/>
        <end position="154"/>
    </location>
    <ligand>
        <name>substrate</name>
    </ligand>
</feature>
<dbReference type="PROSITE" id="PS51257">
    <property type="entry name" value="PROKAR_LIPOPROTEIN"/>
    <property type="match status" value="1"/>
</dbReference>
<dbReference type="GO" id="GO:0006089">
    <property type="term" value="P:lactate metabolic process"/>
    <property type="evidence" value="ECO:0007669"/>
    <property type="project" value="TreeGrafter"/>
</dbReference>
<keyword evidence="13" id="KW-1185">Reference proteome</keyword>
<feature type="binding site" evidence="7">
    <location>
        <begin position="82"/>
        <end position="83"/>
    </location>
    <ligand>
        <name>NAD(+)</name>
        <dbReference type="ChEBI" id="CHEBI:57540"/>
    </ligand>
</feature>
<dbReference type="HAMAP" id="MF_00488">
    <property type="entry name" value="Lactate_dehydrog"/>
    <property type="match status" value="1"/>
</dbReference>
<comment type="subunit">
    <text evidence="7">Homotetramer.</text>
</comment>
<feature type="binding site" evidence="7 9">
    <location>
        <begin position="121"/>
        <end position="123"/>
    </location>
    <ligand>
        <name>NAD(+)</name>
        <dbReference type="ChEBI" id="CHEBI:57540"/>
    </ligand>
</feature>
<dbReference type="Pfam" id="PF00056">
    <property type="entry name" value="Ldh_1_N"/>
    <property type="match status" value="1"/>
</dbReference>
<evidence type="ECO:0000256" key="5">
    <source>
        <dbReference type="ARBA" id="ARBA00023027"/>
    </source>
</evidence>
<comment type="catalytic activity">
    <reaction evidence="6 7">
        <text>(S)-lactate + NAD(+) = pyruvate + NADH + H(+)</text>
        <dbReference type="Rhea" id="RHEA:23444"/>
        <dbReference type="ChEBI" id="CHEBI:15361"/>
        <dbReference type="ChEBI" id="CHEBI:15378"/>
        <dbReference type="ChEBI" id="CHEBI:16651"/>
        <dbReference type="ChEBI" id="CHEBI:57540"/>
        <dbReference type="ChEBI" id="CHEBI:57945"/>
        <dbReference type="EC" id="1.1.1.27"/>
    </reaction>
</comment>
<evidence type="ECO:0000259" key="10">
    <source>
        <dbReference type="Pfam" id="PF00056"/>
    </source>
</evidence>
<evidence type="ECO:0000256" key="9">
    <source>
        <dbReference type="PIRSR" id="PIRSR000102-3"/>
    </source>
</evidence>
<keyword evidence="5 7" id="KW-0520">NAD</keyword>
<dbReference type="NCBIfam" id="NF000824">
    <property type="entry name" value="PRK00066.1"/>
    <property type="match status" value="1"/>
</dbReference>
<evidence type="ECO:0000256" key="3">
    <source>
        <dbReference type="ARBA" id="ARBA00012967"/>
    </source>
</evidence>
<feature type="binding site" evidence="7">
    <location>
        <position position="104"/>
    </location>
    <ligand>
        <name>NAD(+)</name>
        <dbReference type="ChEBI" id="CHEBI:57540"/>
    </ligand>
</feature>
<evidence type="ECO:0000256" key="2">
    <source>
        <dbReference type="ARBA" id="ARBA00006054"/>
    </source>
</evidence>
<gene>
    <name evidence="12" type="primary">ldh3</name>
    <name evidence="7" type="synonym">ldh</name>
    <name evidence="12" type="ORF">CPJCM30710_33830</name>
</gene>
<dbReference type="SUPFAM" id="SSF51735">
    <property type="entry name" value="NAD(P)-binding Rossmann-fold domains"/>
    <property type="match status" value="1"/>
</dbReference>
<feature type="domain" description="Lactate/malate dehydrogenase N-terminal" evidence="10">
    <location>
        <begin position="7"/>
        <end position="145"/>
    </location>
</feature>
<feature type="binding site" evidence="7">
    <location>
        <begin position="123"/>
        <end position="126"/>
    </location>
    <ligand>
        <name>substrate</name>
    </ligand>
</feature>
<evidence type="ECO:0000313" key="13">
    <source>
        <dbReference type="Proteomes" id="UP000679179"/>
    </source>
</evidence>
<dbReference type="PRINTS" id="PR00086">
    <property type="entry name" value="LLDHDRGNASE"/>
</dbReference>
<feature type="binding site" evidence="7">
    <location>
        <position position="146"/>
    </location>
    <ligand>
        <name>NAD(+)</name>
        <dbReference type="ChEBI" id="CHEBI:57540"/>
    </ligand>
</feature>
<comment type="pathway">
    <text evidence="1 7">Fermentation; pyruvate fermentation to lactate; (S)-lactate from pyruvate: step 1/1.</text>
</comment>
<dbReference type="InterPro" id="IPR018177">
    <property type="entry name" value="L-lactate_DH_AS"/>
</dbReference>
<comment type="similarity">
    <text evidence="2 7">Belongs to the LDH/MDH superfamily. LDH family.</text>
</comment>
<feature type="binding site" evidence="7">
    <location>
        <position position="68"/>
    </location>
    <ligand>
        <name>NAD(+)</name>
        <dbReference type="ChEBI" id="CHEBI:57540"/>
    </ligand>
</feature>
<dbReference type="InterPro" id="IPR015955">
    <property type="entry name" value="Lactate_DH/Glyco_Ohase_4_C"/>
</dbReference>
<dbReference type="Proteomes" id="UP000679179">
    <property type="component" value="Unassembled WGS sequence"/>
</dbReference>
<evidence type="ECO:0000256" key="1">
    <source>
        <dbReference type="ARBA" id="ARBA00004843"/>
    </source>
</evidence>
<dbReference type="PIRSF" id="PIRSF000102">
    <property type="entry name" value="Lac_mal_DH"/>
    <property type="match status" value="1"/>
</dbReference>
<keyword evidence="4 7" id="KW-0560">Oxidoreductase</keyword>
<feature type="binding site" evidence="7">
    <location>
        <position position="16"/>
    </location>
    <ligand>
        <name>NAD(+)</name>
        <dbReference type="ChEBI" id="CHEBI:57540"/>
    </ligand>
</feature>
<feature type="binding site" evidence="7">
    <location>
        <position position="91"/>
    </location>
    <ligand>
        <name>substrate</name>
    </ligand>
</feature>
<dbReference type="InterPro" id="IPR001236">
    <property type="entry name" value="Lactate/malate_DH_N"/>
</dbReference>
<dbReference type="InterPro" id="IPR022383">
    <property type="entry name" value="Lactate/malate_DH_C"/>
</dbReference>
<dbReference type="CDD" id="cd05291">
    <property type="entry name" value="HicDH_like"/>
    <property type="match status" value="1"/>
</dbReference>
<dbReference type="SUPFAM" id="SSF56327">
    <property type="entry name" value="LDH C-terminal domain-like"/>
    <property type="match status" value="1"/>
</dbReference>
<dbReference type="Gene3D" id="3.40.50.720">
    <property type="entry name" value="NAD(P)-binding Rossmann-like Domain"/>
    <property type="match status" value="1"/>
</dbReference>
<keyword evidence="7" id="KW-0963">Cytoplasm</keyword>
<dbReference type="AlphaFoldDB" id="A0A919S256"/>
<dbReference type="InterPro" id="IPR001557">
    <property type="entry name" value="L-lactate/malate_DH"/>
</dbReference>
<comment type="caution">
    <text evidence="12">The sequence shown here is derived from an EMBL/GenBank/DDBJ whole genome shotgun (WGS) entry which is preliminary data.</text>
</comment>
<accession>A0A919S256</accession>
<feature type="binding site" evidence="7 9">
    <location>
        <position position="37"/>
    </location>
    <ligand>
        <name>NAD(+)</name>
        <dbReference type="ChEBI" id="CHEBI:57540"/>
    </ligand>
</feature>
<dbReference type="InterPro" id="IPR011304">
    <property type="entry name" value="L-lactate_DH"/>
</dbReference>
<comment type="caution">
    <text evidence="7">Lacks conserved residue(s) required for the propagation of feature annotation.</text>
</comment>
<dbReference type="EMBL" id="BOPZ01000057">
    <property type="protein sequence ID" value="GIM30717.1"/>
    <property type="molecule type" value="Genomic_DNA"/>
</dbReference>
<comment type="function">
    <text evidence="7">Catalyzes the conversion of lactate to pyruvate.</text>
</comment>